<comment type="caution">
    <text evidence="2">The sequence shown here is derived from an EMBL/GenBank/DDBJ whole genome shotgun (WGS) entry which is preliminary data.</text>
</comment>
<dbReference type="SUPFAM" id="SSF53474">
    <property type="entry name" value="alpha/beta-Hydrolases"/>
    <property type="match status" value="1"/>
</dbReference>
<organism evidence="2">
    <name type="scientific">invertebrate metagenome</name>
    <dbReference type="NCBI Taxonomy" id="1711999"/>
    <lineage>
        <taxon>unclassified sequences</taxon>
        <taxon>metagenomes</taxon>
        <taxon>organismal metagenomes</taxon>
    </lineage>
</organism>
<evidence type="ECO:0000259" key="1">
    <source>
        <dbReference type="Pfam" id="PF12697"/>
    </source>
</evidence>
<feature type="domain" description="AB hydrolase-1" evidence="1">
    <location>
        <begin position="5"/>
        <end position="261"/>
    </location>
</feature>
<proteinExistence type="predicted"/>
<dbReference type="Pfam" id="PF12697">
    <property type="entry name" value="Abhydrolase_6"/>
    <property type="match status" value="1"/>
</dbReference>
<dbReference type="PANTHER" id="PTHR43194:SF2">
    <property type="entry name" value="PEROXISOMAL MEMBRANE PROTEIN LPX1"/>
    <property type="match status" value="1"/>
</dbReference>
<dbReference type="InterPro" id="IPR000073">
    <property type="entry name" value="AB_hydrolase_1"/>
</dbReference>
<accession>A0A2H9T9L3</accession>
<sequence>MIPPVVVLSGWAMPVSVLKPLMDKLANHVTVTGLSLPGINDFVQYDKPVRSEALFQTDHVGCGQKSDPNDELVTWPMLARYLDNYLPEYPAVLVGWSFGGTLVIRYAASHPEKVAGVVTMATNPSFVRCKQWPSAMNPPVFEHFCEQFVQNPTSTLKRFARMCSEGSQFPLQIAHVIKQVWQQTQLDKSLLDRLQRFLGMADVTASLASLRCPVSHLLGCNDVLVPAEVNKFIKQNYPEHHVSLTRGGHAFCMENPQWAAAQVLSLCSR</sequence>
<evidence type="ECO:0000313" key="2">
    <source>
        <dbReference type="EMBL" id="PJE79828.1"/>
    </source>
</evidence>
<dbReference type="PANTHER" id="PTHR43194">
    <property type="entry name" value="HYDROLASE ALPHA/BETA FOLD FAMILY"/>
    <property type="match status" value="1"/>
</dbReference>
<dbReference type="EMBL" id="NSIT01000045">
    <property type="protein sequence ID" value="PJE79828.1"/>
    <property type="molecule type" value="Genomic_DNA"/>
</dbReference>
<name>A0A2H9T9L3_9ZZZZ</name>
<protein>
    <submittedName>
        <fullName evidence="2">Pimeloyl-[acyl-carrier protein] methyl ester esterase</fullName>
        <ecNumber evidence="2">3.1.1.85</ecNumber>
    </submittedName>
</protein>
<reference evidence="2" key="1">
    <citation type="journal article" date="2017" name="Appl. Environ. Microbiol.">
        <title>Molecular characterization of an Endozoicomonas-like organism causing infection in king scallop Pecten maximus L.</title>
        <authorList>
            <person name="Cano I."/>
            <person name="van Aerle R."/>
            <person name="Ross S."/>
            <person name="Verner-Jeffreys D.W."/>
            <person name="Paley R.K."/>
            <person name="Rimmer G."/>
            <person name="Ryder D."/>
            <person name="Hooper P."/>
            <person name="Stone D."/>
            <person name="Feist S.W."/>
        </authorList>
    </citation>
    <scope>NUCLEOTIDE SEQUENCE</scope>
</reference>
<dbReference type="Gene3D" id="3.40.50.1820">
    <property type="entry name" value="alpha/beta hydrolase"/>
    <property type="match status" value="1"/>
</dbReference>
<dbReference type="AlphaFoldDB" id="A0A2H9T9L3"/>
<gene>
    <name evidence="2" type="primary">bioH</name>
    <name evidence="2" type="ORF">CI610_01184</name>
</gene>
<keyword evidence="2" id="KW-0378">Hydrolase</keyword>
<dbReference type="InterPro" id="IPR029058">
    <property type="entry name" value="AB_hydrolase_fold"/>
</dbReference>
<dbReference type="GO" id="GO:0090499">
    <property type="term" value="F:pimelyl-[acyl-carrier protein] methyl ester esterase activity"/>
    <property type="evidence" value="ECO:0007669"/>
    <property type="project" value="UniProtKB-EC"/>
</dbReference>
<dbReference type="InterPro" id="IPR050228">
    <property type="entry name" value="Carboxylesterase_BioH"/>
</dbReference>
<dbReference type="EC" id="3.1.1.85" evidence="2"/>